<feature type="compositionally biased region" description="Pro residues" evidence="5">
    <location>
        <begin position="66"/>
        <end position="79"/>
    </location>
</feature>
<evidence type="ECO:0000256" key="3">
    <source>
        <dbReference type="ARBA" id="ARBA00022833"/>
    </source>
</evidence>
<feature type="compositionally biased region" description="Low complexity" evidence="5">
    <location>
        <begin position="200"/>
        <end position="220"/>
    </location>
</feature>
<dbReference type="SMART" id="SM00547">
    <property type="entry name" value="ZnF_RBZ"/>
    <property type="match status" value="2"/>
</dbReference>
<dbReference type="Gene3D" id="4.10.1060.10">
    <property type="entry name" value="Zinc finger, RanBP2-type"/>
    <property type="match status" value="2"/>
</dbReference>
<dbReference type="PROSITE" id="PS01358">
    <property type="entry name" value="ZF_RANBP2_1"/>
    <property type="match status" value="1"/>
</dbReference>
<dbReference type="GO" id="GO:0008270">
    <property type="term" value="F:zinc ion binding"/>
    <property type="evidence" value="ECO:0007669"/>
    <property type="project" value="UniProtKB-KW"/>
</dbReference>
<dbReference type="InterPro" id="IPR036443">
    <property type="entry name" value="Znf_RanBP2_sf"/>
</dbReference>
<keyword evidence="1" id="KW-0479">Metal-binding</keyword>
<feature type="region of interest" description="Disordered" evidence="5">
    <location>
        <begin position="378"/>
        <end position="397"/>
    </location>
</feature>
<accession>A0A8H6M2K1</accession>
<feature type="domain" description="RanBP2-type" evidence="6">
    <location>
        <begin position="17"/>
        <end position="45"/>
    </location>
</feature>
<evidence type="ECO:0000259" key="6">
    <source>
        <dbReference type="PROSITE" id="PS50199"/>
    </source>
</evidence>
<gene>
    <name evidence="7" type="ORF">DFP72DRAFT_817219</name>
</gene>
<keyword evidence="3" id="KW-0862">Zinc</keyword>
<evidence type="ECO:0000256" key="5">
    <source>
        <dbReference type="SAM" id="MobiDB-lite"/>
    </source>
</evidence>
<dbReference type="OrthoDB" id="448399at2759"/>
<dbReference type="InterPro" id="IPR001876">
    <property type="entry name" value="Znf_RanBP2"/>
</dbReference>
<dbReference type="AlphaFoldDB" id="A0A8H6M2K1"/>
<evidence type="ECO:0000256" key="2">
    <source>
        <dbReference type="ARBA" id="ARBA00022771"/>
    </source>
</evidence>
<feature type="region of interest" description="Disordered" evidence="5">
    <location>
        <begin position="200"/>
        <end position="241"/>
    </location>
</feature>
<dbReference type="Pfam" id="PF00641">
    <property type="entry name" value="Zn_ribbon_RanBP"/>
    <property type="match status" value="1"/>
</dbReference>
<feature type="region of interest" description="Disordered" evidence="5">
    <location>
        <begin position="272"/>
        <end position="296"/>
    </location>
</feature>
<dbReference type="PANTHER" id="PTHR23111">
    <property type="entry name" value="ZINC FINGER PROTEIN"/>
    <property type="match status" value="1"/>
</dbReference>
<evidence type="ECO:0000256" key="4">
    <source>
        <dbReference type="PROSITE-ProRule" id="PRU00322"/>
    </source>
</evidence>
<sequence>MDFLLSSNPPQPSAVFRHGDWLCLCAAHNFGRNTHCIACASPRPPTMDHVFYSSAQPQHRQESTFRPPPPPQPQPPKPAQPLLTPSGRAFAVGGRVQNISSDPLAPCIMYWPDNEPFPEQGQIRPSNVVGVAPPILNTGNRGPISHQPGDWICQKCNYLNWRRRKVCQTCLPYAEGNGDSISAAVQAERIALLTQVLSQTSSTSPAATTPGAAPMTAAMTRDTTASPRAHTLTPPQVRSRVPGFQGDGPHAQGGAPVMQMQAHHRPVPRARSHLALGSPSPGPMIYQTGGAATSRQPFASISRTSTPHTQVHAPAPLLPSFLQDMVQSPPSLSPTSNASTRSTSSSELHSHHSSYSDVSPPPDLAADLHLDLERRMRMRPPRVNSGSTDSSGSAGSGRIAASIWEMDEKEGMLGGSGGATPLGAFPPHLEVGHGAGVGVIGMGRVR</sequence>
<organism evidence="7 8">
    <name type="scientific">Ephemerocybe angulata</name>
    <dbReference type="NCBI Taxonomy" id="980116"/>
    <lineage>
        <taxon>Eukaryota</taxon>
        <taxon>Fungi</taxon>
        <taxon>Dikarya</taxon>
        <taxon>Basidiomycota</taxon>
        <taxon>Agaricomycotina</taxon>
        <taxon>Agaricomycetes</taxon>
        <taxon>Agaricomycetidae</taxon>
        <taxon>Agaricales</taxon>
        <taxon>Agaricineae</taxon>
        <taxon>Psathyrellaceae</taxon>
        <taxon>Ephemerocybe</taxon>
    </lineage>
</organism>
<dbReference type="Proteomes" id="UP000521943">
    <property type="component" value="Unassembled WGS sequence"/>
</dbReference>
<dbReference type="GO" id="GO:0003729">
    <property type="term" value="F:mRNA binding"/>
    <property type="evidence" value="ECO:0007669"/>
    <property type="project" value="TreeGrafter"/>
</dbReference>
<keyword evidence="2 4" id="KW-0863">Zinc-finger</keyword>
<dbReference type="SUPFAM" id="SSF90209">
    <property type="entry name" value="Ran binding protein zinc finger-like"/>
    <property type="match status" value="2"/>
</dbReference>
<name>A0A8H6M2K1_9AGAR</name>
<evidence type="ECO:0000313" key="7">
    <source>
        <dbReference type="EMBL" id="KAF6750889.1"/>
    </source>
</evidence>
<reference evidence="7 8" key="1">
    <citation type="submission" date="2020-07" db="EMBL/GenBank/DDBJ databases">
        <title>Comparative genomics of pyrophilous fungi reveals a link between fire events and developmental genes.</title>
        <authorList>
            <consortium name="DOE Joint Genome Institute"/>
            <person name="Steindorff A.S."/>
            <person name="Carver A."/>
            <person name="Calhoun S."/>
            <person name="Stillman K."/>
            <person name="Liu H."/>
            <person name="Lipzen A."/>
            <person name="Pangilinan J."/>
            <person name="Labutti K."/>
            <person name="Bruns T.D."/>
            <person name="Grigoriev I.V."/>
        </authorList>
    </citation>
    <scope>NUCLEOTIDE SEQUENCE [LARGE SCALE GENOMIC DNA]</scope>
    <source>
        <strain evidence="7 8">CBS 144469</strain>
    </source>
</reference>
<proteinExistence type="predicted"/>
<dbReference type="PROSITE" id="PS50199">
    <property type="entry name" value="ZF_RANBP2_2"/>
    <property type="match status" value="1"/>
</dbReference>
<dbReference type="PANTHER" id="PTHR23111:SF40">
    <property type="entry name" value="RNA-BINDING PROTEIN INVOLVED IN HETEROCHROMATIN ASSEMBLY-RELATED"/>
    <property type="match status" value="1"/>
</dbReference>
<keyword evidence="8" id="KW-1185">Reference proteome</keyword>
<comment type="caution">
    <text evidence="7">The sequence shown here is derived from an EMBL/GenBank/DDBJ whole genome shotgun (WGS) entry which is preliminary data.</text>
</comment>
<feature type="region of interest" description="Disordered" evidence="5">
    <location>
        <begin position="54"/>
        <end position="86"/>
    </location>
</feature>
<feature type="compositionally biased region" description="Low complexity" evidence="5">
    <location>
        <begin position="385"/>
        <end position="397"/>
    </location>
</feature>
<dbReference type="EMBL" id="JACGCI010000054">
    <property type="protein sequence ID" value="KAF6750889.1"/>
    <property type="molecule type" value="Genomic_DNA"/>
</dbReference>
<evidence type="ECO:0000256" key="1">
    <source>
        <dbReference type="ARBA" id="ARBA00022723"/>
    </source>
</evidence>
<protein>
    <recommendedName>
        <fullName evidence="6">RanBP2-type domain-containing protein</fullName>
    </recommendedName>
</protein>
<evidence type="ECO:0000313" key="8">
    <source>
        <dbReference type="Proteomes" id="UP000521943"/>
    </source>
</evidence>
<feature type="region of interest" description="Disordered" evidence="5">
    <location>
        <begin position="324"/>
        <end position="365"/>
    </location>
</feature>
<feature type="compositionally biased region" description="Low complexity" evidence="5">
    <location>
        <begin position="333"/>
        <end position="347"/>
    </location>
</feature>